<organism evidence="2 3">
    <name type="scientific">Popillia japonica</name>
    <name type="common">Japanese beetle</name>
    <dbReference type="NCBI Taxonomy" id="7064"/>
    <lineage>
        <taxon>Eukaryota</taxon>
        <taxon>Metazoa</taxon>
        <taxon>Ecdysozoa</taxon>
        <taxon>Arthropoda</taxon>
        <taxon>Hexapoda</taxon>
        <taxon>Insecta</taxon>
        <taxon>Pterygota</taxon>
        <taxon>Neoptera</taxon>
        <taxon>Endopterygota</taxon>
        <taxon>Coleoptera</taxon>
        <taxon>Polyphaga</taxon>
        <taxon>Scarabaeiformia</taxon>
        <taxon>Scarabaeidae</taxon>
        <taxon>Rutelinae</taxon>
        <taxon>Popillia</taxon>
    </lineage>
</organism>
<reference evidence="2 3" key="1">
    <citation type="journal article" date="2024" name="BMC Genomics">
        <title>De novo assembly and annotation of Popillia japonica's genome with initial clues to its potential as an invasive pest.</title>
        <authorList>
            <person name="Cucini C."/>
            <person name="Boschi S."/>
            <person name="Funari R."/>
            <person name="Cardaioli E."/>
            <person name="Iannotti N."/>
            <person name="Marturano G."/>
            <person name="Paoli F."/>
            <person name="Bruttini M."/>
            <person name="Carapelli A."/>
            <person name="Frati F."/>
            <person name="Nardi F."/>
        </authorList>
    </citation>
    <scope>NUCLEOTIDE SEQUENCE [LARGE SCALE GENOMIC DNA]</scope>
    <source>
        <strain evidence="2">DMR45628</strain>
    </source>
</reference>
<name>A0AAW1L2Y4_POPJA</name>
<accession>A0AAW1L2Y4</accession>
<proteinExistence type="predicted"/>
<feature type="compositionally biased region" description="Basic residues" evidence="1">
    <location>
        <begin position="37"/>
        <end position="46"/>
    </location>
</feature>
<evidence type="ECO:0000313" key="3">
    <source>
        <dbReference type="Proteomes" id="UP001458880"/>
    </source>
</evidence>
<evidence type="ECO:0000256" key="1">
    <source>
        <dbReference type="SAM" id="MobiDB-lite"/>
    </source>
</evidence>
<dbReference type="AlphaFoldDB" id="A0AAW1L2Y4"/>
<feature type="region of interest" description="Disordered" evidence="1">
    <location>
        <begin position="1"/>
        <end position="52"/>
    </location>
</feature>
<dbReference type="Proteomes" id="UP001458880">
    <property type="component" value="Unassembled WGS sequence"/>
</dbReference>
<gene>
    <name evidence="2" type="ORF">QE152_g19013</name>
</gene>
<feature type="compositionally biased region" description="Basic and acidic residues" evidence="1">
    <location>
        <begin position="21"/>
        <end position="36"/>
    </location>
</feature>
<protein>
    <submittedName>
        <fullName evidence="2">Uncharacterized protein</fullName>
    </submittedName>
</protein>
<sequence length="93" mass="10737">MIAETKKTRSLRSSGALPELSADRTPNKTTHQDPKRSFRPPQKRRLQQALQTKKDITGWTRMENTSPKMNYRLIRRDRGTEMEELARDGDAGP</sequence>
<dbReference type="EMBL" id="JASPKY010000176">
    <property type="protein sequence ID" value="KAK9727721.1"/>
    <property type="molecule type" value="Genomic_DNA"/>
</dbReference>
<evidence type="ECO:0000313" key="2">
    <source>
        <dbReference type="EMBL" id="KAK9727721.1"/>
    </source>
</evidence>
<comment type="caution">
    <text evidence="2">The sequence shown here is derived from an EMBL/GenBank/DDBJ whole genome shotgun (WGS) entry which is preliminary data.</text>
</comment>
<keyword evidence="3" id="KW-1185">Reference proteome</keyword>